<dbReference type="AlphaFoldDB" id="A0A0E9QJR0"/>
<reference evidence="1" key="1">
    <citation type="submission" date="2014-11" db="EMBL/GenBank/DDBJ databases">
        <authorList>
            <person name="Amaro Gonzalez C."/>
        </authorList>
    </citation>
    <scope>NUCLEOTIDE SEQUENCE</scope>
</reference>
<sequence>MKVDAFVLFCKMYESMKYALLFWMLYSMQLYNAYTH</sequence>
<protein>
    <submittedName>
        <fullName evidence="1">Uncharacterized protein</fullName>
    </submittedName>
</protein>
<proteinExistence type="predicted"/>
<dbReference type="EMBL" id="GBXM01091441">
    <property type="protein sequence ID" value="JAH17136.1"/>
    <property type="molecule type" value="Transcribed_RNA"/>
</dbReference>
<organism evidence="1">
    <name type="scientific">Anguilla anguilla</name>
    <name type="common">European freshwater eel</name>
    <name type="synonym">Muraena anguilla</name>
    <dbReference type="NCBI Taxonomy" id="7936"/>
    <lineage>
        <taxon>Eukaryota</taxon>
        <taxon>Metazoa</taxon>
        <taxon>Chordata</taxon>
        <taxon>Craniata</taxon>
        <taxon>Vertebrata</taxon>
        <taxon>Euteleostomi</taxon>
        <taxon>Actinopterygii</taxon>
        <taxon>Neopterygii</taxon>
        <taxon>Teleostei</taxon>
        <taxon>Anguilliformes</taxon>
        <taxon>Anguillidae</taxon>
        <taxon>Anguilla</taxon>
    </lineage>
</organism>
<accession>A0A0E9QJR0</accession>
<reference evidence="1" key="2">
    <citation type="journal article" date="2015" name="Fish Shellfish Immunol.">
        <title>Early steps in the European eel (Anguilla anguilla)-Vibrio vulnificus interaction in the gills: Role of the RtxA13 toxin.</title>
        <authorList>
            <person name="Callol A."/>
            <person name="Pajuelo D."/>
            <person name="Ebbesson L."/>
            <person name="Teles M."/>
            <person name="MacKenzie S."/>
            <person name="Amaro C."/>
        </authorList>
    </citation>
    <scope>NUCLEOTIDE SEQUENCE</scope>
</reference>
<evidence type="ECO:0000313" key="1">
    <source>
        <dbReference type="EMBL" id="JAH17136.1"/>
    </source>
</evidence>
<name>A0A0E9QJR0_ANGAN</name>